<organism evidence="1 2">
    <name type="scientific">Acidisarcina polymorpha</name>
    <dbReference type="NCBI Taxonomy" id="2211140"/>
    <lineage>
        <taxon>Bacteria</taxon>
        <taxon>Pseudomonadati</taxon>
        <taxon>Acidobacteriota</taxon>
        <taxon>Terriglobia</taxon>
        <taxon>Terriglobales</taxon>
        <taxon>Acidobacteriaceae</taxon>
        <taxon>Acidisarcina</taxon>
    </lineage>
</organism>
<dbReference type="SUPFAM" id="SSF110296">
    <property type="entry name" value="Oligoxyloglucan reducing end-specific cellobiohydrolase"/>
    <property type="match status" value="1"/>
</dbReference>
<reference evidence="1 2" key="1">
    <citation type="journal article" date="2018" name="Front. Microbiol.">
        <title>Hydrolytic Capabilities as a Key to Environmental Success: Chitinolytic and Cellulolytic Acidobacteria From Acidic Sub-arctic Soils and Boreal Peatlands.</title>
        <authorList>
            <person name="Belova S.E."/>
            <person name="Ravin N.V."/>
            <person name="Pankratov T.A."/>
            <person name="Rakitin A.L."/>
            <person name="Ivanova A.A."/>
            <person name="Beletsky A.V."/>
            <person name="Mardanov A.V."/>
            <person name="Sinninghe Damste J.S."/>
            <person name="Dedysh S.N."/>
        </authorList>
    </citation>
    <scope>NUCLEOTIDE SEQUENCE [LARGE SCALE GENOMIC DNA]</scope>
    <source>
        <strain evidence="1 2">SBC82</strain>
    </source>
</reference>
<dbReference type="PANTHER" id="PTHR43739">
    <property type="entry name" value="XYLOGLUCANASE (EUROFUNG)"/>
    <property type="match status" value="1"/>
</dbReference>
<dbReference type="AlphaFoldDB" id="A0A2Z5G1F4"/>
<dbReference type="InterPro" id="IPR052025">
    <property type="entry name" value="Xyloglucanase_GH74"/>
</dbReference>
<dbReference type="PANTHER" id="PTHR43739:SF5">
    <property type="entry name" value="EXO-ALPHA-SIALIDASE"/>
    <property type="match status" value="1"/>
</dbReference>
<name>A0A2Z5G1F4_9BACT</name>
<evidence type="ECO:0000313" key="1">
    <source>
        <dbReference type="EMBL" id="AXC12386.1"/>
    </source>
</evidence>
<evidence type="ECO:0000313" key="2">
    <source>
        <dbReference type="Proteomes" id="UP000253606"/>
    </source>
</evidence>
<dbReference type="GO" id="GO:0010411">
    <property type="term" value="P:xyloglucan metabolic process"/>
    <property type="evidence" value="ECO:0007669"/>
    <property type="project" value="TreeGrafter"/>
</dbReference>
<dbReference type="Gene3D" id="2.130.10.10">
    <property type="entry name" value="YVTN repeat-like/Quinoprotein amine dehydrogenase"/>
    <property type="match status" value="1"/>
</dbReference>
<proteinExistence type="predicted"/>
<dbReference type="OrthoDB" id="9813892at2"/>
<accession>A0A2Z5G1F4</accession>
<evidence type="ECO:0008006" key="3">
    <source>
        <dbReference type="Google" id="ProtNLM"/>
    </source>
</evidence>
<sequence>MTTIYLATVGGVSIVREADGIWSGSTQLKDQPIECVLVDVRKPNIAYCGTLGSGLYKTKDGGLNWVPCVNLASRKVTALAMNASGILFAGTEPSEIFRSEDGGATWTALSAPTQLPSSAKWSFPPRPHTHHVRAILPDRNHPCGLHVAVEAGALVRSYDEGAHWLDRVPSAPKDTHSLVADPLDPCKFLSAAGDGFFQSDDKGETWKRFEEGLEETYCWSLAIASGPTTVQLMSVATGAYGAHYEQMSNSFMYRREGDGAWQKICRGLPAAHRHRAAAIAENVSEPGVFYLSTEGLVFRSLDGGSSWKELLISWVNGMSKHAVQIAAI</sequence>
<gene>
    <name evidence="1" type="ORF">ACPOL_3089</name>
</gene>
<dbReference type="Proteomes" id="UP000253606">
    <property type="component" value="Chromosome"/>
</dbReference>
<dbReference type="InterPro" id="IPR015943">
    <property type="entry name" value="WD40/YVTN_repeat-like_dom_sf"/>
</dbReference>
<dbReference type="KEGG" id="abas:ACPOL_3089"/>
<dbReference type="EMBL" id="CP030840">
    <property type="protein sequence ID" value="AXC12386.1"/>
    <property type="molecule type" value="Genomic_DNA"/>
</dbReference>
<dbReference type="RefSeq" id="WP_114207613.1">
    <property type="nucleotide sequence ID" value="NZ_CP030840.1"/>
</dbReference>
<protein>
    <recommendedName>
        <fullName evidence="3">Glycosyl hydrolase, BNR repeat</fullName>
    </recommendedName>
</protein>
<keyword evidence="2" id="KW-1185">Reference proteome</keyword>